<dbReference type="EMBL" id="KN838811">
    <property type="protein sequence ID" value="KIJ94062.1"/>
    <property type="molecule type" value="Genomic_DNA"/>
</dbReference>
<dbReference type="HOGENOM" id="CLU_2360053_0_0_1"/>
<evidence type="ECO:0000256" key="1">
    <source>
        <dbReference type="SAM" id="MobiDB-lite"/>
    </source>
</evidence>
<feature type="region of interest" description="Disordered" evidence="1">
    <location>
        <begin position="1"/>
        <end position="22"/>
    </location>
</feature>
<proteinExistence type="predicted"/>
<reference evidence="3" key="2">
    <citation type="submission" date="2015-01" db="EMBL/GenBank/DDBJ databases">
        <title>Evolutionary Origins and Diversification of the Mycorrhizal Mutualists.</title>
        <authorList>
            <consortium name="DOE Joint Genome Institute"/>
            <consortium name="Mycorrhizal Genomics Consortium"/>
            <person name="Kohler A."/>
            <person name="Kuo A."/>
            <person name="Nagy L.G."/>
            <person name="Floudas D."/>
            <person name="Copeland A."/>
            <person name="Barry K.W."/>
            <person name="Cichocki N."/>
            <person name="Veneault-Fourrey C."/>
            <person name="LaButti K."/>
            <person name="Lindquist E.A."/>
            <person name="Lipzen A."/>
            <person name="Lundell T."/>
            <person name="Morin E."/>
            <person name="Murat C."/>
            <person name="Riley R."/>
            <person name="Ohm R."/>
            <person name="Sun H."/>
            <person name="Tunlid A."/>
            <person name="Henrissat B."/>
            <person name="Grigoriev I.V."/>
            <person name="Hibbett D.S."/>
            <person name="Martin F."/>
        </authorList>
    </citation>
    <scope>NUCLEOTIDE SEQUENCE [LARGE SCALE GENOMIC DNA]</scope>
    <source>
        <strain evidence="3">LaAM-08-1</strain>
    </source>
</reference>
<reference evidence="2 3" key="1">
    <citation type="submission" date="2014-04" db="EMBL/GenBank/DDBJ databases">
        <authorList>
            <consortium name="DOE Joint Genome Institute"/>
            <person name="Kuo A."/>
            <person name="Kohler A."/>
            <person name="Nagy L.G."/>
            <person name="Floudas D."/>
            <person name="Copeland A."/>
            <person name="Barry K.W."/>
            <person name="Cichocki N."/>
            <person name="Veneault-Fourrey C."/>
            <person name="LaButti K."/>
            <person name="Lindquist E.A."/>
            <person name="Lipzen A."/>
            <person name="Lundell T."/>
            <person name="Morin E."/>
            <person name="Murat C."/>
            <person name="Sun H."/>
            <person name="Tunlid A."/>
            <person name="Henrissat B."/>
            <person name="Grigoriev I.V."/>
            <person name="Hibbett D.S."/>
            <person name="Martin F."/>
            <person name="Nordberg H.P."/>
            <person name="Cantor M.N."/>
            <person name="Hua S.X."/>
        </authorList>
    </citation>
    <scope>NUCLEOTIDE SEQUENCE [LARGE SCALE GENOMIC DNA]</scope>
    <source>
        <strain evidence="2 3">LaAM-08-1</strain>
    </source>
</reference>
<dbReference type="AlphaFoldDB" id="A0A0C9XCY8"/>
<accession>A0A0C9XCY8</accession>
<protein>
    <submittedName>
        <fullName evidence="2">Uncharacterized protein</fullName>
    </submittedName>
</protein>
<sequence length="96" mass="10610">MIGQHDNPHLQPAQPMQGSRRDLTFSLSTFDHSGYLKDHIFQKFSSNASMSFFSVESVFPKSTAGFSTRPHSTVGALHRLPPPLAFIRGYGNTSPC</sequence>
<gene>
    <name evidence="2" type="ORF">K443DRAFT_370820</name>
</gene>
<organism evidence="2 3">
    <name type="scientific">Laccaria amethystina LaAM-08-1</name>
    <dbReference type="NCBI Taxonomy" id="1095629"/>
    <lineage>
        <taxon>Eukaryota</taxon>
        <taxon>Fungi</taxon>
        <taxon>Dikarya</taxon>
        <taxon>Basidiomycota</taxon>
        <taxon>Agaricomycotina</taxon>
        <taxon>Agaricomycetes</taxon>
        <taxon>Agaricomycetidae</taxon>
        <taxon>Agaricales</taxon>
        <taxon>Agaricineae</taxon>
        <taxon>Hydnangiaceae</taxon>
        <taxon>Laccaria</taxon>
    </lineage>
</organism>
<keyword evidence="3" id="KW-1185">Reference proteome</keyword>
<name>A0A0C9XCY8_9AGAR</name>
<evidence type="ECO:0000313" key="2">
    <source>
        <dbReference type="EMBL" id="KIJ94062.1"/>
    </source>
</evidence>
<dbReference type="Proteomes" id="UP000054477">
    <property type="component" value="Unassembled WGS sequence"/>
</dbReference>
<evidence type="ECO:0000313" key="3">
    <source>
        <dbReference type="Proteomes" id="UP000054477"/>
    </source>
</evidence>